<keyword evidence="1" id="KW-0812">Transmembrane</keyword>
<organism evidence="2">
    <name type="scientific">Anguilla anguilla</name>
    <name type="common">European freshwater eel</name>
    <name type="synonym">Muraena anguilla</name>
    <dbReference type="NCBI Taxonomy" id="7936"/>
    <lineage>
        <taxon>Eukaryota</taxon>
        <taxon>Metazoa</taxon>
        <taxon>Chordata</taxon>
        <taxon>Craniata</taxon>
        <taxon>Vertebrata</taxon>
        <taxon>Euteleostomi</taxon>
        <taxon>Actinopterygii</taxon>
        <taxon>Neopterygii</taxon>
        <taxon>Teleostei</taxon>
        <taxon>Anguilliformes</taxon>
        <taxon>Anguillidae</taxon>
        <taxon>Anguilla</taxon>
    </lineage>
</organism>
<evidence type="ECO:0000256" key="1">
    <source>
        <dbReference type="SAM" id="Phobius"/>
    </source>
</evidence>
<dbReference type="EMBL" id="GBXM01020673">
    <property type="protein sequence ID" value="JAH87904.1"/>
    <property type="molecule type" value="Transcribed_RNA"/>
</dbReference>
<reference evidence="2" key="1">
    <citation type="submission" date="2014-11" db="EMBL/GenBank/DDBJ databases">
        <authorList>
            <person name="Amaro Gonzalez C."/>
        </authorList>
    </citation>
    <scope>NUCLEOTIDE SEQUENCE</scope>
</reference>
<dbReference type="AlphaFoldDB" id="A0A0E9WBY7"/>
<reference evidence="2" key="2">
    <citation type="journal article" date="2015" name="Fish Shellfish Immunol.">
        <title>Early steps in the European eel (Anguilla anguilla)-Vibrio vulnificus interaction in the gills: Role of the RtxA13 toxin.</title>
        <authorList>
            <person name="Callol A."/>
            <person name="Pajuelo D."/>
            <person name="Ebbesson L."/>
            <person name="Teles M."/>
            <person name="MacKenzie S."/>
            <person name="Amaro C."/>
        </authorList>
    </citation>
    <scope>NUCLEOTIDE SEQUENCE</scope>
</reference>
<protein>
    <submittedName>
        <fullName evidence="2">Uncharacterized protein</fullName>
    </submittedName>
</protein>
<evidence type="ECO:0000313" key="2">
    <source>
        <dbReference type="EMBL" id="JAH87904.1"/>
    </source>
</evidence>
<sequence length="39" mass="4854">MFLESSGKYYWMFIQVSEKKLVVCYFNIYFFAIILQKFQ</sequence>
<feature type="transmembrane region" description="Helical" evidence="1">
    <location>
        <begin position="21"/>
        <end position="38"/>
    </location>
</feature>
<proteinExistence type="predicted"/>
<accession>A0A0E9WBY7</accession>
<keyword evidence="1" id="KW-0472">Membrane</keyword>
<keyword evidence="1" id="KW-1133">Transmembrane helix</keyword>
<name>A0A0E9WBY7_ANGAN</name>